<keyword evidence="3" id="KW-1185">Reference proteome</keyword>
<evidence type="ECO:0000256" key="1">
    <source>
        <dbReference type="SAM" id="MobiDB-lite"/>
    </source>
</evidence>
<dbReference type="EMBL" id="CP000585">
    <property type="protein sequence ID" value="ABO96395.1"/>
    <property type="molecule type" value="Genomic_DNA"/>
</dbReference>
<gene>
    <name evidence="2" type="ORF">OSTLU_24608</name>
</gene>
<dbReference type="STRING" id="436017.A4RY42"/>
<dbReference type="eggNOG" id="ENOG502QVNH">
    <property type="taxonomic scope" value="Eukaryota"/>
</dbReference>
<evidence type="ECO:0008006" key="4">
    <source>
        <dbReference type="Google" id="ProtNLM"/>
    </source>
</evidence>
<sequence length="753" mass="82982">MARARGARGEGAVVTLDVDAFETLATRSREPWVVSFTGSSEKCAICGEVSREFEKAARGAGEKLRVNFGSLDVTREGVDLERLGRLTRLTTIPAVSAYPTFATLNPYDARRSAKMPVNYPISREDGQVGDVRAKAFAAFAENALPTHLVNRASATEDAERFASAASIRAAFGGDVTLPIAVLLTNKPSTSALLKSISHALEGRVRFIEAVYEGDVAPQLPGAPEDARLVVYPTDVSATPIPFESASMKREVVLEFLTEHAGPEVELKMETIDATPKKDGQKQDFSTSLFKPALAKDFETDVLSNHKRIQVVAFTKASDECVELVDALPKSFHEYEGVFDFREVIARDDDEAARALVTKFGLFKSKDKCAELVMFPSTDDEDDDRDPIVFKPSVATIEGFAPDAVGRFFLDNVVDTTIPVTAKNIDSALFGVASMAPKVLLFADESDETSRKVLHLMSAVQKDFIYGVTSDTSEALTEQFQIKTRPALVVVYREADKNSDEEGGMRMSVQKYPVEQLMTPIVNSWLQQIRDHVIGVDKDALVSMPMTVDTSAALDEQCAAKGGLCVVAFIKDDNAEHKKIIHAVAKALYGKPYHFAIVDPTKQRTFSSVFDVNNPVDYPTVTVLAMRTSRYATHKGAFDEIAVRDFCTDILGGKVKTWRFQEMPKLVEGGETVEEIVEEEIVEEEFDLSDIMSEEVEGEAALSREDLAQRAQEELETQARLDAILAEEAKLKEEAAKKAKKRRRKKKKSKKSEL</sequence>
<dbReference type="PANTHER" id="PTHR45184:SF1">
    <property type="entry name" value="DNAJ PROTEIN ERDJ3A"/>
    <property type="match status" value="1"/>
</dbReference>
<name>A4RY42_OSTLU</name>
<dbReference type="KEGG" id="olu:OSTLU_24608"/>
<dbReference type="Proteomes" id="UP000001568">
    <property type="component" value="Chromosome 5"/>
</dbReference>
<dbReference type="Gramene" id="ABO96395">
    <property type="protein sequence ID" value="ABO96395"/>
    <property type="gene ID" value="OSTLU_24608"/>
</dbReference>
<protein>
    <recommendedName>
        <fullName evidence="4">Thioredoxin domain-containing protein</fullName>
    </recommendedName>
</protein>
<dbReference type="HOGENOM" id="CLU_400441_0_0_1"/>
<dbReference type="AlphaFoldDB" id="A4RY42"/>
<dbReference type="SUPFAM" id="SSF52833">
    <property type="entry name" value="Thioredoxin-like"/>
    <property type="match status" value="2"/>
</dbReference>
<evidence type="ECO:0000313" key="2">
    <source>
        <dbReference type="EMBL" id="ABO96395.1"/>
    </source>
</evidence>
<dbReference type="RefSeq" id="XP_001418102.1">
    <property type="nucleotide sequence ID" value="XM_001418065.1"/>
</dbReference>
<feature type="region of interest" description="Disordered" evidence="1">
    <location>
        <begin position="734"/>
        <end position="753"/>
    </location>
</feature>
<dbReference type="PANTHER" id="PTHR45184">
    <property type="entry name" value="DNAJ PROTEIN ERDJ3A"/>
    <property type="match status" value="1"/>
</dbReference>
<dbReference type="Gene3D" id="3.40.30.10">
    <property type="entry name" value="Glutaredoxin"/>
    <property type="match status" value="2"/>
</dbReference>
<dbReference type="GeneID" id="5002025"/>
<organism evidence="2 3">
    <name type="scientific">Ostreococcus lucimarinus (strain CCE9901)</name>
    <dbReference type="NCBI Taxonomy" id="436017"/>
    <lineage>
        <taxon>Eukaryota</taxon>
        <taxon>Viridiplantae</taxon>
        <taxon>Chlorophyta</taxon>
        <taxon>Mamiellophyceae</taxon>
        <taxon>Mamiellales</taxon>
        <taxon>Bathycoccaceae</taxon>
        <taxon>Ostreococcus</taxon>
    </lineage>
</organism>
<reference evidence="2 3" key="1">
    <citation type="journal article" date="2007" name="Proc. Natl. Acad. Sci. U.S.A.">
        <title>The tiny eukaryote Ostreococcus provides genomic insights into the paradox of plankton speciation.</title>
        <authorList>
            <person name="Palenik B."/>
            <person name="Grimwood J."/>
            <person name="Aerts A."/>
            <person name="Rouze P."/>
            <person name="Salamov A."/>
            <person name="Putnam N."/>
            <person name="Dupont C."/>
            <person name="Jorgensen R."/>
            <person name="Derelle E."/>
            <person name="Rombauts S."/>
            <person name="Zhou K."/>
            <person name="Otillar R."/>
            <person name="Merchant S.S."/>
            <person name="Podell S."/>
            <person name="Gaasterland T."/>
            <person name="Napoli C."/>
            <person name="Gendler K."/>
            <person name="Manuell A."/>
            <person name="Tai V."/>
            <person name="Vallon O."/>
            <person name="Piganeau G."/>
            <person name="Jancek S."/>
            <person name="Heijde M."/>
            <person name="Jabbari K."/>
            <person name="Bowler C."/>
            <person name="Lohr M."/>
            <person name="Robbens S."/>
            <person name="Werner G."/>
            <person name="Dubchak I."/>
            <person name="Pazour G.J."/>
            <person name="Ren Q."/>
            <person name="Paulsen I."/>
            <person name="Delwiche C."/>
            <person name="Schmutz J."/>
            <person name="Rokhsar D."/>
            <person name="Van de Peer Y."/>
            <person name="Moreau H."/>
            <person name="Grigoriev I.V."/>
        </authorList>
    </citation>
    <scope>NUCLEOTIDE SEQUENCE [LARGE SCALE GENOMIC DNA]</scope>
    <source>
        <strain evidence="2 3">CCE9901</strain>
    </source>
</reference>
<dbReference type="InterPro" id="IPR052842">
    <property type="entry name" value="ER_Co-chaperone"/>
</dbReference>
<dbReference type="OrthoDB" id="511561at2759"/>
<dbReference type="InterPro" id="IPR036249">
    <property type="entry name" value="Thioredoxin-like_sf"/>
</dbReference>
<dbReference type="OMA" id="KICAIGF"/>
<proteinExistence type="predicted"/>
<evidence type="ECO:0000313" key="3">
    <source>
        <dbReference type="Proteomes" id="UP000001568"/>
    </source>
</evidence>
<accession>A4RY42</accession>
<feature type="compositionally biased region" description="Basic residues" evidence="1">
    <location>
        <begin position="737"/>
        <end position="753"/>
    </location>
</feature>